<dbReference type="GeneID" id="301136195"/>
<evidence type="ECO:0000256" key="2">
    <source>
        <dbReference type="ARBA" id="ARBA00022670"/>
    </source>
</evidence>
<dbReference type="STRING" id="263475.AMD00_08750"/>
<comment type="caution">
    <text evidence="6">The sequence shown here is derived from an EMBL/GenBank/DDBJ whole genome shotgun (WGS) entry which is preliminary data.</text>
</comment>
<keyword evidence="7" id="KW-1185">Reference proteome</keyword>
<feature type="domain" description="Peptidase S49" evidence="5">
    <location>
        <begin position="135"/>
        <end position="285"/>
    </location>
</feature>
<evidence type="ECO:0000313" key="6">
    <source>
        <dbReference type="EMBL" id="KOO52464.1"/>
    </source>
</evidence>
<dbReference type="GO" id="GO:0006508">
    <property type="term" value="P:proteolysis"/>
    <property type="evidence" value="ECO:0007669"/>
    <property type="project" value="UniProtKB-KW"/>
</dbReference>
<sequence length="340" mass="37148">MNTKRWIALGAAALLLVASIGVNTVLKIATTDFTSKFDNVLNMSGGTTYSELPIESGDLNKRIAVLSVNGTIQDNGGSGSLLGGAASYNHQFFMNQLESIIDDKTVKGVVLKVNSPGGTVIESKQIYDKIKELQQKRNIPLYVSMGSMAASGGYYISAPADKIFLDEETMTGSIGVIMQGLNYGKLAEKYGIEFQTIKTGKYKDIMSATREMTSDERAMLQEMINDSYERFVDVIEDGRGMSEKDVKKVADGRVLNGTQAIKAGLADEIGYAEDTIEAMKKDHKLEGAEVFEYATSEDWTSLFSVKMNNLFGASAETQAISKILSNYNSAPRMMYMYGDE</sequence>
<dbReference type="InterPro" id="IPR004635">
    <property type="entry name" value="Pept_S49_SppA"/>
</dbReference>
<dbReference type="Pfam" id="PF01343">
    <property type="entry name" value="Peptidase_S49"/>
    <property type="match status" value="1"/>
</dbReference>
<dbReference type="GO" id="GO:0004252">
    <property type="term" value="F:serine-type endopeptidase activity"/>
    <property type="evidence" value="ECO:0007669"/>
    <property type="project" value="InterPro"/>
</dbReference>
<evidence type="ECO:0000313" key="7">
    <source>
        <dbReference type="Proteomes" id="UP000036867"/>
    </source>
</evidence>
<evidence type="ECO:0000256" key="4">
    <source>
        <dbReference type="ARBA" id="ARBA00022825"/>
    </source>
</evidence>
<comment type="similarity">
    <text evidence="1">Belongs to the peptidase S49 family.</text>
</comment>
<accession>A0A0M0LN61</accession>
<dbReference type="Gene3D" id="3.90.226.10">
    <property type="entry name" value="2-enoyl-CoA Hydratase, Chain A, domain 1"/>
    <property type="match status" value="2"/>
</dbReference>
<organism evidence="6 7">
    <name type="scientific">Viridibacillus arvi</name>
    <dbReference type="NCBI Taxonomy" id="263475"/>
    <lineage>
        <taxon>Bacteria</taxon>
        <taxon>Bacillati</taxon>
        <taxon>Bacillota</taxon>
        <taxon>Bacilli</taxon>
        <taxon>Bacillales</taxon>
        <taxon>Caryophanaceae</taxon>
        <taxon>Viridibacillus</taxon>
    </lineage>
</organism>
<dbReference type="OrthoDB" id="9764363at2"/>
<gene>
    <name evidence="6" type="ORF">AMD00_08750</name>
</gene>
<dbReference type="RefSeq" id="WP_053416627.1">
    <property type="nucleotide sequence ID" value="NZ_LILB01000001.1"/>
</dbReference>
<name>A0A0M0LN61_9BACL</name>
<dbReference type="InterPro" id="IPR001907">
    <property type="entry name" value="ClpP"/>
</dbReference>
<evidence type="ECO:0000259" key="5">
    <source>
        <dbReference type="Pfam" id="PF01343"/>
    </source>
</evidence>
<evidence type="ECO:0000256" key="3">
    <source>
        <dbReference type="ARBA" id="ARBA00022801"/>
    </source>
</evidence>
<dbReference type="PANTHER" id="PTHR42987">
    <property type="entry name" value="PEPTIDASE S49"/>
    <property type="match status" value="1"/>
</dbReference>
<dbReference type="InterPro" id="IPR047272">
    <property type="entry name" value="S49_SppA_C"/>
</dbReference>
<dbReference type="EMBL" id="LILB01000001">
    <property type="protein sequence ID" value="KOO52464.1"/>
    <property type="molecule type" value="Genomic_DNA"/>
</dbReference>
<dbReference type="InterPro" id="IPR029045">
    <property type="entry name" value="ClpP/crotonase-like_dom_sf"/>
</dbReference>
<dbReference type="PRINTS" id="PR00127">
    <property type="entry name" value="CLPPROTEASEP"/>
</dbReference>
<protein>
    <recommendedName>
        <fullName evidence="5">Peptidase S49 domain-containing protein</fullName>
    </recommendedName>
</protein>
<dbReference type="CDD" id="cd07023">
    <property type="entry name" value="S49_Sppa_N_C"/>
    <property type="match status" value="1"/>
</dbReference>
<dbReference type="AlphaFoldDB" id="A0A0M0LN61"/>
<proteinExistence type="inferred from homology"/>
<dbReference type="PANTHER" id="PTHR42987:SF7">
    <property type="entry name" value="SIGNAL PEPTIDE PEPTIDASE SPPA-RELATED"/>
    <property type="match status" value="1"/>
</dbReference>
<reference evidence="7" key="1">
    <citation type="submission" date="2015-08" db="EMBL/GenBank/DDBJ databases">
        <title>Fjat-10028 dsm 16317.</title>
        <authorList>
            <person name="Liu B."/>
            <person name="Wang J."/>
            <person name="Zhu Y."/>
            <person name="Liu G."/>
            <person name="Chen Q."/>
            <person name="Chen Z."/>
            <person name="Lan J."/>
            <person name="Che J."/>
            <person name="Ge C."/>
            <person name="Shi H."/>
            <person name="Pan Z."/>
            <person name="Liu X."/>
        </authorList>
    </citation>
    <scope>NUCLEOTIDE SEQUENCE [LARGE SCALE GENOMIC DNA]</scope>
    <source>
        <strain evidence="7">DSM 16317</strain>
    </source>
</reference>
<dbReference type="NCBIfam" id="TIGR00706">
    <property type="entry name" value="SppA_dom"/>
    <property type="match status" value="1"/>
</dbReference>
<dbReference type="Proteomes" id="UP000036867">
    <property type="component" value="Unassembled WGS sequence"/>
</dbReference>
<dbReference type="SUPFAM" id="SSF52096">
    <property type="entry name" value="ClpP/crotonase"/>
    <property type="match status" value="1"/>
</dbReference>
<dbReference type="InterPro" id="IPR002142">
    <property type="entry name" value="Peptidase_S49"/>
</dbReference>
<keyword evidence="4" id="KW-0720">Serine protease</keyword>
<evidence type="ECO:0000256" key="1">
    <source>
        <dbReference type="ARBA" id="ARBA00008683"/>
    </source>
</evidence>
<keyword evidence="3" id="KW-0378">Hydrolase</keyword>
<dbReference type="PATRIC" id="fig|263475.3.peg.2208"/>
<keyword evidence="2" id="KW-0645">Protease</keyword>
<dbReference type="GO" id="GO:0004176">
    <property type="term" value="F:ATP-dependent peptidase activity"/>
    <property type="evidence" value="ECO:0007669"/>
    <property type="project" value="InterPro"/>
</dbReference>